<protein>
    <submittedName>
        <fullName evidence="2">Uncharacterized protein</fullName>
    </submittedName>
</protein>
<name>A0A1V9ZIH4_ACHHY</name>
<dbReference type="AlphaFoldDB" id="A0A1V9ZIH4"/>
<proteinExistence type="predicted"/>
<dbReference type="InterPro" id="IPR016024">
    <property type="entry name" value="ARM-type_fold"/>
</dbReference>
<dbReference type="SUPFAM" id="SSF48371">
    <property type="entry name" value="ARM repeat"/>
    <property type="match status" value="1"/>
</dbReference>
<evidence type="ECO:0000313" key="2">
    <source>
        <dbReference type="EMBL" id="OQR97792.1"/>
    </source>
</evidence>
<dbReference type="EMBL" id="JNBR01000096">
    <property type="protein sequence ID" value="OQR97792.1"/>
    <property type="molecule type" value="Genomic_DNA"/>
</dbReference>
<sequence length="429" mass="47446">MSGRKRKSLTGMGGQTSISAFFSPRSSQDESGVAHFPSSTELTSSVIDLLTATPPAKCFKSHTPVGGDDVIDLEDDDDVCVVTPQRPRAENNQKPFTPSSTVKSRMNNSLVFDLNTSLKTNNPEVAHAALRSLVALGKEYPTAMTFSQCLETIEDGIPSYERTVAICASLTFVYDQASLCKVSLEYPDHWKILATLLETTATRRMDDQWERTILVLQFFVYMLRRDLLLCESRFAATNREWVQHSRLHALLHTGGKAPRGKGGRVANQGILVAIDLMFQLWRRVYDGDCPGDASDDGRETCVAVVRLLEMLLLVTDQLENCLQRLLSRLADLSRSTRQLFLQTLQAPTLKLFVGTSHLGRKTTSRITEPEWFHAVVEGCVMAAFQNATATAANDAHTKELQRFATVHTTLFANDDTGGSVSSLLRAVLD</sequence>
<dbReference type="OrthoDB" id="62912at2759"/>
<gene>
    <name evidence="2" type="ORF">ACHHYP_10038</name>
</gene>
<feature type="region of interest" description="Disordered" evidence="1">
    <location>
        <begin position="1"/>
        <end position="36"/>
    </location>
</feature>
<comment type="caution">
    <text evidence="2">The sequence shown here is derived from an EMBL/GenBank/DDBJ whole genome shotgun (WGS) entry which is preliminary data.</text>
</comment>
<dbReference type="Proteomes" id="UP000243579">
    <property type="component" value="Unassembled WGS sequence"/>
</dbReference>
<accession>A0A1V9ZIH4</accession>
<reference evidence="2 3" key="1">
    <citation type="journal article" date="2014" name="Genome Biol. Evol.">
        <title>The secreted proteins of Achlya hypogyna and Thraustotheca clavata identify the ancestral oomycete secretome and reveal gene acquisitions by horizontal gene transfer.</title>
        <authorList>
            <person name="Misner I."/>
            <person name="Blouin N."/>
            <person name="Leonard G."/>
            <person name="Richards T.A."/>
            <person name="Lane C.E."/>
        </authorList>
    </citation>
    <scope>NUCLEOTIDE SEQUENCE [LARGE SCALE GENOMIC DNA]</scope>
    <source>
        <strain evidence="2 3">ATCC 48635</strain>
    </source>
</reference>
<evidence type="ECO:0000256" key="1">
    <source>
        <dbReference type="SAM" id="MobiDB-lite"/>
    </source>
</evidence>
<feature type="compositionally biased region" description="Polar residues" evidence="1">
    <location>
        <begin position="15"/>
        <end position="30"/>
    </location>
</feature>
<keyword evidence="3" id="KW-1185">Reference proteome</keyword>
<organism evidence="2 3">
    <name type="scientific">Achlya hypogyna</name>
    <name type="common">Oomycete</name>
    <name type="synonym">Protoachlya hypogyna</name>
    <dbReference type="NCBI Taxonomy" id="1202772"/>
    <lineage>
        <taxon>Eukaryota</taxon>
        <taxon>Sar</taxon>
        <taxon>Stramenopiles</taxon>
        <taxon>Oomycota</taxon>
        <taxon>Saprolegniomycetes</taxon>
        <taxon>Saprolegniales</taxon>
        <taxon>Achlyaceae</taxon>
        <taxon>Achlya</taxon>
    </lineage>
</organism>
<evidence type="ECO:0000313" key="3">
    <source>
        <dbReference type="Proteomes" id="UP000243579"/>
    </source>
</evidence>